<dbReference type="InterPro" id="IPR010033">
    <property type="entry name" value="HAD_SF_ppase_IIIC"/>
</dbReference>
<dbReference type="Gene3D" id="3.40.50.1000">
    <property type="entry name" value="HAD superfamily/HAD-like"/>
    <property type="match status" value="1"/>
</dbReference>
<proteinExistence type="predicted"/>
<dbReference type="Proteomes" id="UP000289411">
    <property type="component" value="Unassembled WGS sequence"/>
</dbReference>
<dbReference type="InterPro" id="IPR036412">
    <property type="entry name" value="HAD-like_sf"/>
</dbReference>
<name>A0A4Q2R8R9_9HYPH</name>
<evidence type="ECO:0000313" key="1">
    <source>
        <dbReference type="EMBL" id="RYB02195.1"/>
    </source>
</evidence>
<protein>
    <submittedName>
        <fullName evidence="1">HAD-IIIC family phosphatase</fullName>
    </submittedName>
</protein>
<dbReference type="InterPro" id="IPR023214">
    <property type="entry name" value="HAD_sf"/>
</dbReference>
<organism evidence="1 2">
    <name type="scientific">Lichenibacterium ramalinae</name>
    <dbReference type="NCBI Taxonomy" id="2316527"/>
    <lineage>
        <taxon>Bacteria</taxon>
        <taxon>Pseudomonadati</taxon>
        <taxon>Pseudomonadota</taxon>
        <taxon>Alphaproteobacteria</taxon>
        <taxon>Hyphomicrobiales</taxon>
        <taxon>Lichenihabitantaceae</taxon>
        <taxon>Lichenibacterium</taxon>
    </lineage>
</organism>
<gene>
    <name evidence="1" type="ORF">D3272_22210</name>
</gene>
<dbReference type="OrthoDB" id="323926at2"/>
<reference evidence="1 2" key="2">
    <citation type="submission" date="2019-02" db="EMBL/GenBank/DDBJ databases">
        <title>'Lichenibacterium ramalinii' gen. nov. sp. nov., 'Lichenibacterium minor' gen. nov. sp. nov.</title>
        <authorList>
            <person name="Pankratov T."/>
        </authorList>
    </citation>
    <scope>NUCLEOTIDE SEQUENCE [LARGE SCALE GENOMIC DNA]</scope>
    <source>
        <strain evidence="1 2">RmlP001</strain>
    </source>
</reference>
<dbReference type="AlphaFoldDB" id="A0A4Q2R8R9"/>
<sequence>MALSPDLPAPITCRPRQRRPAAVEDGLDASDARLEPIRLVVWDLDETFWRGTLTEGGIAEHVAATEDTVRELARRGIVSSICSKNDHAAVQAILTERGLWDFFVFPSIAWTPKGARVAAIVDAIQLRAETVLFIDDSASNRAEVAEAVPGIQVCDESVVPALLDHPLAAGKDDGSLSRLKQYRLLEARSRERGREGDDNASFLRTSGIRVEIDHDVEAHLDRVVELINRTNQLNFTKSRLSEDKDVARQELKAQLHATSGRRAAVVRVRDRFGDYGIVGFWMMDGIWVEPYLLHFAFSCRVLGMGVEQWVYARLGRPRLDVVGDVVSTLDDAPDWINLPAGGASEASASRPAPERVRLRGGCELEVLRHFFSFAAREVSSAFVFPRHGQTVWASHAATLFAQPAARTAEGAAALAAIGFRPDDLESRFFEPATGPTCLVLSNSADAHVPLYRHRRLDLAAPVKLFGIDLAAPADDAAIAGFCRANGLSGERAEAFGGWIRTLQRDWAPVAFDDAGLPVLYERIAAAVPPDSLLVVILPLTYADAPDGGTVAFPDQERANDWMRAVAARHGNVAVVDTAECLRSRTELRKMSHLHFARDVYHRLYERIVAIHDARARAGSAVYTQGRVG</sequence>
<dbReference type="NCBIfam" id="TIGR01686">
    <property type="entry name" value="FkbH"/>
    <property type="match status" value="1"/>
</dbReference>
<reference evidence="1 2" key="1">
    <citation type="submission" date="2018-09" db="EMBL/GenBank/DDBJ databases">
        <authorList>
            <person name="Grouzdev D.S."/>
            <person name="Krutkina M.S."/>
        </authorList>
    </citation>
    <scope>NUCLEOTIDE SEQUENCE [LARGE SCALE GENOMIC DNA]</scope>
    <source>
        <strain evidence="1 2">RmlP001</strain>
    </source>
</reference>
<accession>A0A4Q2R8R9</accession>
<comment type="caution">
    <text evidence="1">The sequence shown here is derived from an EMBL/GenBank/DDBJ whole genome shotgun (WGS) entry which is preliminary data.</text>
</comment>
<dbReference type="InterPro" id="IPR010037">
    <property type="entry name" value="FkbH_domain"/>
</dbReference>
<dbReference type="NCBIfam" id="TIGR01681">
    <property type="entry name" value="HAD-SF-IIIC"/>
    <property type="match status" value="1"/>
</dbReference>
<evidence type="ECO:0000313" key="2">
    <source>
        <dbReference type="Proteomes" id="UP000289411"/>
    </source>
</evidence>
<keyword evidence="2" id="KW-1185">Reference proteome</keyword>
<dbReference type="SUPFAM" id="SSF56784">
    <property type="entry name" value="HAD-like"/>
    <property type="match status" value="1"/>
</dbReference>
<dbReference type="EMBL" id="QYBC01000022">
    <property type="protein sequence ID" value="RYB02195.1"/>
    <property type="molecule type" value="Genomic_DNA"/>
</dbReference>